<keyword evidence="1" id="KW-0472">Membrane</keyword>
<dbReference type="Proteomes" id="UP000265515">
    <property type="component" value="Unassembled WGS sequence"/>
</dbReference>
<protein>
    <submittedName>
        <fullName evidence="2">Uncharacterized protein</fullName>
    </submittedName>
</protein>
<feature type="transmembrane region" description="Helical" evidence="1">
    <location>
        <begin position="20"/>
        <end position="39"/>
    </location>
</feature>
<organism evidence="2 3">
    <name type="scientific">Chara braunii</name>
    <name type="common">Braun's stonewort</name>
    <dbReference type="NCBI Taxonomy" id="69332"/>
    <lineage>
        <taxon>Eukaryota</taxon>
        <taxon>Viridiplantae</taxon>
        <taxon>Streptophyta</taxon>
        <taxon>Charophyceae</taxon>
        <taxon>Charales</taxon>
        <taxon>Characeae</taxon>
        <taxon>Chara</taxon>
    </lineage>
</organism>
<dbReference type="Gramene" id="GBG79984">
    <property type="protein sequence ID" value="GBG79984"/>
    <property type="gene ID" value="CBR_g30245"/>
</dbReference>
<dbReference type="AlphaFoldDB" id="A0A388LCH2"/>
<keyword evidence="3" id="KW-1185">Reference proteome</keyword>
<evidence type="ECO:0000313" key="3">
    <source>
        <dbReference type="Proteomes" id="UP000265515"/>
    </source>
</evidence>
<evidence type="ECO:0000256" key="1">
    <source>
        <dbReference type="SAM" id="Phobius"/>
    </source>
</evidence>
<sequence length="76" mass="8790">MSVASVFINKAIFKVYNFRYPFTLVLGQTIFTLMLLITMRNLRLIRTSKFQFSVFKRLVLSPKAIMSSREHGSANV</sequence>
<comment type="caution">
    <text evidence="2">The sequence shown here is derived from an EMBL/GenBank/DDBJ whole genome shotgun (WGS) entry which is preliminary data.</text>
</comment>
<keyword evidence="1" id="KW-1133">Transmembrane helix</keyword>
<name>A0A388LCH2_CHABU</name>
<accession>A0A388LCH2</accession>
<proteinExistence type="predicted"/>
<gene>
    <name evidence="2" type="ORF">CBR_g30245</name>
</gene>
<keyword evidence="1" id="KW-0812">Transmembrane</keyword>
<evidence type="ECO:0000313" key="2">
    <source>
        <dbReference type="EMBL" id="GBG79984.1"/>
    </source>
</evidence>
<reference evidence="2 3" key="1">
    <citation type="journal article" date="2018" name="Cell">
        <title>The Chara Genome: Secondary Complexity and Implications for Plant Terrestrialization.</title>
        <authorList>
            <person name="Nishiyama T."/>
            <person name="Sakayama H."/>
            <person name="Vries J.D."/>
            <person name="Buschmann H."/>
            <person name="Saint-Marcoux D."/>
            <person name="Ullrich K.K."/>
            <person name="Haas F.B."/>
            <person name="Vanderstraeten L."/>
            <person name="Becker D."/>
            <person name="Lang D."/>
            <person name="Vosolsobe S."/>
            <person name="Rombauts S."/>
            <person name="Wilhelmsson P.K.I."/>
            <person name="Janitza P."/>
            <person name="Kern R."/>
            <person name="Heyl A."/>
            <person name="Rumpler F."/>
            <person name="Villalobos L.I.A.C."/>
            <person name="Clay J.M."/>
            <person name="Skokan R."/>
            <person name="Toyoda A."/>
            <person name="Suzuki Y."/>
            <person name="Kagoshima H."/>
            <person name="Schijlen E."/>
            <person name="Tajeshwar N."/>
            <person name="Catarino B."/>
            <person name="Hetherington A.J."/>
            <person name="Saltykova A."/>
            <person name="Bonnot C."/>
            <person name="Breuninger H."/>
            <person name="Symeonidi A."/>
            <person name="Radhakrishnan G.V."/>
            <person name="Van Nieuwerburgh F."/>
            <person name="Deforce D."/>
            <person name="Chang C."/>
            <person name="Karol K.G."/>
            <person name="Hedrich R."/>
            <person name="Ulvskov P."/>
            <person name="Glockner G."/>
            <person name="Delwiche C.F."/>
            <person name="Petrasek J."/>
            <person name="Van de Peer Y."/>
            <person name="Friml J."/>
            <person name="Beilby M."/>
            <person name="Dolan L."/>
            <person name="Kohara Y."/>
            <person name="Sugano S."/>
            <person name="Fujiyama A."/>
            <person name="Delaux P.-M."/>
            <person name="Quint M."/>
            <person name="TheiBen G."/>
            <person name="Hagemann M."/>
            <person name="Harholt J."/>
            <person name="Dunand C."/>
            <person name="Zachgo S."/>
            <person name="Langdale J."/>
            <person name="Maumus F."/>
            <person name="Straeten D.V.D."/>
            <person name="Gould S.B."/>
            <person name="Rensing S.A."/>
        </authorList>
    </citation>
    <scope>NUCLEOTIDE SEQUENCE [LARGE SCALE GENOMIC DNA]</scope>
    <source>
        <strain evidence="2 3">S276</strain>
    </source>
</reference>
<dbReference type="EMBL" id="BFEA01000333">
    <property type="protein sequence ID" value="GBG79984.1"/>
    <property type="molecule type" value="Genomic_DNA"/>
</dbReference>